<dbReference type="GO" id="GO:0015031">
    <property type="term" value="P:protein transport"/>
    <property type="evidence" value="ECO:0007669"/>
    <property type="project" value="UniProtKB-KW"/>
</dbReference>
<dbReference type="GO" id="GO:0004197">
    <property type="term" value="F:cysteine-type endopeptidase activity"/>
    <property type="evidence" value="ECO:0007669"/>
    <property type="project" value="TreeGrafter"/>
</dbReference>
<evidence type="ECO:0000256" key="4">
    <source>
        <dbReference type="ARBA" id="ARBA00022490"/>
    </source>
</evidence>
<feature type="compositionally biased region" description="Low complexity" evidence="12">
    <location>
        <begin position="52"/>
        <end position="62"/>
    </location>
</feature>
<keyword evidence="7" id="KW-0788">Thiol protease</keyword>
<reference evidence="14" key="1">
    <citation type="journal article" date="2020" name="Stud. Mycol.">
        <title>101 Dothideomycetes genomes: a test case for predicting lifestyles and emergence of pathogens.</title>
        <authorList>
            <person name="Haridas S."/>
            <person name="Albert R."/>
            <person name="Binder M."/>
            <person name="Bloem J."/>
            <person name="Labutti K."/>
            <person name="Salamov A."/>
            <person name="Andreopoulos B."/>
            <person name="Baker S."/>
            <person name="Barry K."/>
            <person name="Bills G."/>
            <person name="Bluhm B."/>
            <person name="Cannon C."/>
            <person name="Castanera R."/>
            <person name="Culley D."/>
            <person name="Daum C."/>
            <person name="Ezra D."/>
            <person name="Gonzalez J."/>
            <person name="Henrissat B."/>
            <person name="Kuo A."/>
            <person name="Liang C."/>
            <person name="Lipzen A."/>
            <person name="Lutzoni F."/>
            <person name="Magnuson J."/>
            <person name="Mondo S."/>
            <person name="Nolan M."/>
            <person name="Ohm R."/>
            <person name="Pangilinan J."/>
            <person name="Park H.-J."/>
            <person name="Ramirez L."/>
            <person name="Alfaro M."/>
            <person name="Sun H."/>
            <person name="Tritt A."/>
            <person name="Yoshinaga Y."/>
            <person name="Zwiers L.-H."/>
            <person name="Turgeon B."/>
            <person name="Goodwin S."/>
            <person name="Spatafora J."/>
            <person name="Crous P."/>
            <person name="Grigoriev I."/>
        </authorList>
    </citation>
    <scope>NUCLEOTIDE SEQUENCE</scope>
    <source>
        <strain evidence="14">CBS 122368</strain>
    </source>
</reference>
<dbReference type="Proteomes" id="UP000800094">
    <property type="component" value="Unassembled WGS sequence"/>
</dbReference>
<keyword evidence="15" id="KW-1185">Reference proteome</keyword>
<dbReference type="SUPFAM" id="SSF54001">
    <property type="entry name" value="Cysteine proteinases"/>
    <property type="match status" value="1"/>
</dbReference>
<dbReference type="AlphaFoldDB" id="A0A6A6ISZ5"/>
<evidence type="ECO:0000256" key="3">
    <source>
        <dbReference type="ARBA" id="ARBA00022448"/>
    </source>
</evidence>
<comment type="function">
    <text evidence="11">Required for selective autophagic degradation of the nucleus (nucleophagy) as well as for mitophagy which contributes to regulate mitochondrial quantity and quality by eliminating the mitochondria to a basal level to fulfill cellular energy requirements and preventing excess ROS production.</text>
</comment>
<dbReference type="OrthoDB" id="2960936at2759"/>
<dbReference type="PANTHER" id="PTHR22624:SF49">
    <property type="entry name" value="CYSTEINE PROTEASE"/>
    <property type="match status" value="1"/>
</dbReference>
<evidence type="ECO:0000256" key="5">
    <source>
        <dbReference type="ARBA" id="ARBA00022670"/>
    </source>
</evidence>
<dbReference type="GO" id="GO:0019786">
    <property type="term" value="F:protein-phosphatidylethanolamide deconjugating activity"/>
    <property type="evidence" value="ECO:0007669"/>
    <property type="project" value="InterPro"/>
</dbReference>
<dbReference type="GO" id="GO:0000407">
    <property type="term" value="C:phagophore assembly site"/>
    <property type="evidence" value="ECO:0007669"/>
    <property type="project" value="UniProtKB-SubCell"/>
</dbReference>
<proteinExistence type="inferred from homology"/>
<evidence type="ECO:0000256" key="9">
    <source>
        <dbReference type="ARBA" id="ARBA00023006"/>
    </source>
</evidence>
<evidence type="ECO:0000313" key="15">
    <source>
        <dbReference type="Proteomes" id="UP000800094"/>
    </source>
</evidence>
<dbReference type="GO" id="GO:0034727">
    <property type="term" value="P:piecemeal microautophagy of the nucleus"/>
    <property type="evidence" value="ECO:0007669"/>
    <property type="project" value="TreeGrafter"/>
</dbReference>
<evidence type="ECO:0000256" key="10">
    <source>
        <dbReference type="ARBA" id="ARBA00029362"/>
    </source>
</evidence>
<dbReference type="EMBL" id="ML987192">
    <property type="protein sequence ID" value="KAF2252720.1"/>
    <property type="molecule type" value="Genomic_DNA"/>
</dbReference>
<evidence type="ECO:0000313" key="14">
    <source>
        <dbReference type="EMBL" id="KAF2252720.1"/>
    </source>
</evidence>
<accession>A0A6A6ISZ5</accession>
<evidence type="ECO:0000256" key="12">
    <source>
        <dbReference type="SAM" id="MobiDB-lite"/>
    </source>
</evidence>
<dbReference type="Pfam" id="PF03416">
    <property type="entry name" value="Peptidase_C54"/>
    <property type="match status" value="1"/>
</dbReference>
<keyword evidence="9" id="KW-0072">Autophagy</keyword>
<keyword evidence="8" id="KW-0653">Protein transport</keyword>
<keyword evidence="6 11" id="KW-0378">Hydrolase</keyword>
<evidence type="ECO:0000256" key="7">
    <source>
        <dbReference type="ARBA" id="ARBA00022807"/>
    </source>
</evidence>
<keyword evidence="3" id="KW-0813">Transport</keyword>
<feature type="compositionally biased region" description="Acidic residues" evidence="12">
    <location>
        <begin position="422"/>
        <end position="434"/>
    </location>
</feature>
<keyword evidence="4 11" id="KW-0963">Cytoplasm</keyword>
<dbReference type="InterPro" id="IPR038765">
    <property type="entry name" value="Papain-like_cys_pep_sf"/>
</dbReference>
<dbReference type="GO" id="GO:0035973">
    <property type="term" value="P:aggrephagy"/>
    <property type="evidence" value="ECO:0007669"/>
    <property type="project" value="TreeGrafter"/>
</dbReference>
<organism evidence="14 15">
    <name type="scientific">Trematosphaeria pertusa</name>
    <dbReference type="NCBI Taxonomy" id="390896"/>
    <lineage>
        <taxon>Eukaryota</taxon>
        <taxon>Fungi</taxon>
        <taxon>Dikarya</taxon>
        <taxon>Ascomycota</taxon>
        <taxon>Pezizomycotina</taxon>
        <taxon>Dothideomycetes</taxon>
        <taxon>Pleosporomycetidae</taxon>
        <taxon>Pleosporales</taxon>
        <taxon>Massarineae</taxon>
        <taxon>Trematosphaeriaceae</taxon>
        <taxon>Trematosphaeria</taxon>
    </lineage>
</organism>
<name>A0A6A6ISZ5_9PLEO</name>
<evidence type="ECO:0000256" key="11">
    <source>
        <dbReference type="RuleBase" id="RU363115"/>
    </source>
</evidence>
<dbReference type="GO" id="GO:0005634">
    <property type="term" value="C:nucleus"/>
    <property type="evidence" value="ECO:0007669"/>
    <property type="project" value="UniProtKB-SubCell"/>
</dbReference>
<dbReference type="PANTHER" id="PTHR22624">
    <property type="entry name" value="CYSTEINE PROTEASE ATG4"/>
    <property type="match status" value="1"/>
</dbReference>
<sequence>MNDLERVGRNIVRTFYDPQPANDAKCPIWCLGQQYDPKPPPPRSTPAHVADTSTTAASSPAPHSERTGATEDDSWIRTSLDEERNEATNGEDPARCGGWPQPFLDDFESRIWMTYRSGFPPIQKSQDPKATAAMSFRVRMQNLAQSAFTADTGFGCMIRSGQCILANTMLCLRLGRAPDWRVQGSKPESSDRPILSLFADDPRAPFSIHRFVQHGAAVCGKYPGEWFGPSATARCIQDLVSQYKPAGLRVYVSGDGADVYENRLRDVAVDDHGTFQPTLILVGTRLGIDKVTPVYWEALKSALQMRQSIGIAGGRPSASHYFVGTQGNHFFYLDPHFTRPLLPYHEDPLSYTREDVATCHTRRLRCIEIREMDPSMLIAFLIRDEDDYEDWKEGIVSVQGKCIVHVSQIEPAPRGQEREGAVDEVESFDEEGLQ</sequence>
<dbReference type="GO" id="GO:0016485">
    <property type="term" value="P:protein processing"/>
    <property type="evidence" value="ECO:0007669"/>
    <property type="project" value="TreeGrafter"/>
</dbReference>
<evidence type="ECO:0000256" key="1">
    <source>
        <dbReference type="ARBA" id="ARBA00004329"/>
    </source>
</evidence>
<keyword evidence="5 11" id="KW-0645">Protease</keyword>
<keyword evidence="11" id="KW-0539">Nucleus</keyword>
<dbReference type="GeneID" id="54576789"/>
<dbReference type="InterPro" id="IPR046792">
    <property type="entry name" value="Peptidase_C54_cat"/>
</dbReference>
<evidence type="ECO:0000256" key="8">
    <source>
        <dbReference type="ARBA" id="ARBA00022927"/>
    </source>
</evidence>
<evidence type="ECO:0000256" key="6">
    <source>
        <dbReference type="ARBA" id="ARBA00022801"/>
    </source>
</evidence>
<comment type="subcellular location">
    <subcellularLocation>
        <location evidence="11">Nucleus</location>
    </subcellularLocation>
    <subcellularLocation>
        <location evidence="11">Cytoplasm</location>
    </subcellularLocation>
    <subcellularLocation>
        <location evidence="1">Preautophagosomal structure</location>
    </subcellularLocation>
</comment>
<evidence type="ECO:0000256" key="2">
    <source>
        <dbReference type="ARBA" id="ARBA00010958"/>
    </source>
</evidence>
<feature type="region of interest" description="Disordered" evidence="12">
    <location>
        <begin position="36"/>
        <end position="77"/>
    </location>
</feature>
<dbReference type="EC" id="3.4.22.-" evidence="11"/>
<dbReference type="GO" id="GO:0000423">
    <property type="term" value="P:mitophagy"/>
    <property type="evidence" value="ECO:0007669"/>
    <property type="project" value="TreeGrafter"/>
</dbReference>
<comment type="similarity">
    <text evidence="2 11">Belongs to the peptidase C54 family.</text>
</comment>
<dbReference type="RefSeq" id="XP_033687724.1">
    <property type="nucleotide sequence ID" value="XM_033823459.1"/>
</dbReference>
<dbReference type="InterPro" id="IPR005078">
    <property type="entry name" value="Peptidase_C54"/>
</dbReference>
<gene>
    <name evidence="14" type="ORF">BU26DRAFT_422488</name>
</gene>
<feature type="domain" description="Peptidase C54 catalytic" evidence="13">
    <location>
        <begin position="101"/>
        <end position="393"/>
    </location>
</feature>
<comment type="catalytic activity">
    <reaction evidence="10">
        <text>[protein]-C-terminal L-amino acid-glycyl-phosphatidylethanolamide + H2O = [protein]-C-terminal L-amino acid-glycine + a 1,2-diacyl-sn-glycero-3-phosphoethanolamine</text>
        <dbReference type="Rhea" id="RHEA:67548"/>
        <dbReference type="Rhea" id="RHEA-COMP:17323"/>
        <dbReference type="Rhea" id="RHEA-COMP:17324"/>
        <dbReference type="ChEBI" id="CHEBI:15377"/>
        <dbReference type="ChEBI" id="CHEBI:64612"/>
        <dbReference type="ChEBI" id="CHEBI:172940"/>
        <dbReference type="ChEBI" id="CHEBI:172941"/>
    </reaction>
    <physiologicalReaction direction="left-to-right" evidence="10">
        <dbReference type="Rhea" id="RHEA:67549"/>
    </physiologicalReaction>
</comment>
<evidence type="ECO:0000259" key="13">
    <source>
        <dbReference type="Pfam" id="PF03416"/>
    </source>
</evidence>
<feature type="region of interest" description="Disordered" evidence="12">
    <location>
        <begin position="410"/>
        <end position="434"/>
    </location>
</feature>
<protein>
    <recommendedName>
        <fullName evidence="11">Cysteine protease</fullName>
        <ecNumber evidence="11">3.4.22.-</ecNumber>
    </recommendedName>
</protein>
<dbReference type="GO" id="GO:0000045">
    <property type="term" value="P:autophagosome assembly"/>
    <property type="evidence" value="ECO:0007669"/>
    <property type="project" value="TreeGrafter"/>
</dbReference>